<dbReference type="PRINTS" id="PR00038">
    <property type="entry name" value="HTHLUXR"/>
</dbReference>
<dbReference type="PROSITE" id="PS50110">
    <property type="entry name" value="RESPONSE_REGULATORY"/>
    <property type="match status" value="1"/>
</dbReference>
<dbReference type="InterPro" id="IPR016032">
    <property type="entry name" value="Sig_transdc_resp-reg_C-effctor"/>
</dbReference>
<evidence type="ECO:0000256" key="1">
    <source>
        <dbReference type="ARBA" id="ARBA00023125"/>
    </source>
</evidence>
<evidence type="ECO:0000256" key="2">
    <source>
        <dbReference type="PROSITE-ProRule" id="PRU00169"/>
    </source>
</evidence>
<name>A0ABV7IP04_9SPHN</name>
<dbReference type="InterPro" id="IPR001789">
    <property type="entry name" value="Sig_transdc_resp-reg_receiver"/>
</dbReference>
<dbReference type="CDD" id="cd06170">
    <property type="entry name" value="LuxR_C_like"/>
    <property type="match status" value="1"/>
</dbReference>
<evidence type="ECO:0000259" key="4">
    <source>
        <dbReference type="PROSITE" id="PS50110"/>
    </source>
</evidence>
<dbReference type="Pfam" id="PF00072">
    <property type="entry name" value="Response_reg"/>
    <property type="match status" value="1"/>
</dbReference>
<dbReference type="SMART" id="SM00421">
    <property type="entry name" value="HTH_LUXR"/>
    <property type="match status" value="1"/>
</dbReference>
<sequence length="263" mass="28858">MSDIPENTKWSLNNAGLCGIRTFLRPCQSPEAASLPDSGFPLHPICKPDNETVYIVDDDEAFLEEAVEAVELFGHRVRGFRSGNELREIAEDDPTGCLLLDIKLPGQDGISIHEWIVKNGFALSVIYVSGTQDVGTVAHCMKAGAVEFIQKPFGEMALRNAIHIGIAQSRKMRCWSQSTQLVRALVGTLTPTELLVAQMIAKGFPTKSIASDMDRSENTVKIHRHRIFSKLKVNSTASVANILGQLDEAHFRSTFQNADLAPA</sequence>
<feature type="domain" description="Response regulatory" evidence="4">
    <location>
        <begin position="52"/>
        <end position="166"/>
    </location>
</feature>
<feature type="domain" description="HTH luxR-type" evidence="3">
    <location>
        <begin position="182"/>
        <end position="247"/>
    </location>
</feature>
<dbReference type="EMBL" id="JBHRTQ010000007">
    <property type="protein sequence ID" value="MFC3173994.1"/>
    <property type="molecule type" value="Genomic_DNA"/>
</dbReference>
<keyword evidence="6" id="KW-1185">Reference proteome</keyword>
<dbReference type="PANTHER" id="PTHR43214:SF44">
    <property type="entry name" value="TWO-COMPONENT RESPONSE REGULATOR"/>
    <property type="match status" value="1"/>
</dbReference>
<dbReference type="SUPFAM" id="SSF46894">
    <property type="entry name" value="C-terminal effector domain of the bipartite response regulators"/>
    <property type="match status" value="1"/>
</dbReference>
<dbReference type="PROSITE" id="PS00622">
    <property type="entry name" value="HTH_LUXR_1"/>
    <property type="match status" value="1"/>
</dbReference>
<comment type="caution">
    <text evidence="5">The sequence shown here is derived from an EMBL/GenBank/DDBJ whole genome shotgun (WGS) entry which is preliminary data.</text>
</comment>
<dbReference type="SUPFAM" id="SSF52172">
    <property type="entry name" value="CheY-like"/>
    <property type="match status" value="1"/>
</dbReference>
<evidence type="ECO:0000259" key="3">
    <source>
        <dbReference type="PROSITE" id="PS50043"/>
    </source>
</evidence>
<keyword evidence="2" id="KW-0597">Phosphoprotein</keyword>
<dbReference type="RefSeq" id="WP_379509372.1">
    <property type="nucleotide sequence ID" value="NZ_JBHRTQ010000007.1"/>
</dbReference>
<dbReference type="PANTHER" id="PTHR43214">
    <property type="entry name" value="TWO-COMPONENT RESPONSE REGULATOR"/>
    <property type="match status" value="1"/>
</dbReference>
<accession>A0ABV7IP04</accession>
<organism evidence="5 6">
    <name type="scientific">Novosphingobium bradum</name>
    <dbReference type="NCBI Taxonomy" id="1737444"/>
    <lineage>
        <taxon>Bacteria</taxon>
        <taxon>Pseudomonadati</taxon>
        <taxon>Pseudomonadota</taxon>
        <taxon>Alphaproteobacteria</taxon>
        <taxon>Sphingomonadales</taxon>
        <taxon>Sphingomonadaceae</taxon>
        <taxon>Novosphingobium</taxon>
    </lineage>
</organism>
<feature type="modified residue" description="4-aspartylphosphate" evidence="2">
    <location>
        <position position="101"/>
    </location>
</feature>
<proteinExistence type="predicted"/>
<protein>
    <submittedName>
        <fullName evidence="5">Response regulator transcription factor</fullName>
    </submittedName>
</protein>
<reference evidence="6" key="1">
    <citation type="journal article" date="2019" name="Int. J. Syst. Evol. Microbiol.">
        <title>The Global Catalogue of Microorganisms (GCM) 10K type strain sequencing project: providing services to taxonomists for standard genome sequencing and annotation.</title>
        <authorList>
            <consortium name="The Broad Institute Genomics Platform"/>
            <consortium name="The Broad Institute Genome Sequencing Center for Infectious Disease"/>
            <person name="Wu L."/>
            <person name="Ma J."/>
        </authorList>
    </citation>
    <scope>NUCLEOTIDE SEQUENCE [LARGE SCALE GENOMIC DNA]</scope>
    <source>
        <strain evidence="6">KCTC 42984</strain>
    </source>
</reference>
<dbReference type="InterPro" id="IPR036388">
    <property type="entry name" value="WH-like_DNA-bd_sf"/>
</dbReference>
<dbReference type="Pfam" id="PF00196">
    <property type="entry name" value="GerE"/>
    <property type="match status" value="1"/>
</dbReference>
<dbReference type="Proteomes" id="UP001595604">
    <property type="component" value="Unassembled WGS sequence"/>
</dbReference>
<dbReference type="Gene3D" id="3.40.50.2300">
    <property type="match status" value="1"/>
</dbReference>
<gene>
    <name evidence="5" type="ORF">ACFOD9_07020</name>
</gene>
<dbReference type="InterPro" id="IPR011006">
    <property type="entry name" value="CheY-like_superfamily"/>
</dbReference>
<dbReference type="PROSITE" id="PS50043">
    <property type="entry name" value="HTH_LUXR_2"/>
    <property type="match status" value="1"/>
</dbReference>
<evidence type="ECO:0000313" key="5">
    <source>
        <dbReference type="EMBL" id="MFC3173994.1"/>
    </source>
</evidence>
<dbReference type="Gene3D" id="1.10.10.10">
    <property type="entry name" value="Winged helix-like DNA-binding domain superfamily/Winged helix DNA-binding domain"/>
    <property type="match status" value="1"/>
</dbReference>
<keyword evidence="1" id="KW-0238">DNA-binding</keyword>
<dbReference type="SMART" id="SM00448">
    <property type="entry name" value="REC"/>
    <property type="match status" value="1"/>
</dbReference>
<dbReference type="InterPro" id="IPR000792">
    <property type="entry name" value="Tscrpt_reg_LuxR_C"/>
</dbReference>
<dbReference type="InterPro" id="IPR039420">
    <property type="entry name" value="WalR-like"/>
</dbReference>
<evidence type="ECO:0000313" key="6">
    <source>
        <dbReference type="Proteomes" id="UP001595604"/>
    </source>
</evidence>